<evidence type="ECO:0000313" key="1">
    <source>
        <dbReference type="EMBL" id="JAE27081.1"/>
    </source>
</evidence>
<name>A0A0A9GWZ0_ARUDO</name>
<accession>A0A0A9GWZ0</accession>
<sequence length="18" mass="2086">MQLRDVLLVLSRLLDTSN</sequence>
<reference evidence="1" key="2">
    <citation type="journal article" date="2015" name="Data Brief">
        <title>Shoot transcriptome of the giant reed, Arundo donax.</title>
        <authorList>
            <person name="Barrero R.A."/>
            <person name="Guerrero F.D."/>
            <person name="Moolhuijzen P."/>
            <person name="Goolsby J.A."/>
            <person name="Tidwell J."/>
            <person name="Bellgard S.E."/>
            <person name="Bellgard M.I."/>
        </authorList>
    </citation>
    <scope>NUCLEOTIDE SEQUENCE</scope>
    <source>
        <tissue evidence="1">Shoot tissue taken approximately 20 cm above the soil surface</tissue>
    </source>
</reference>
<organism evidence="1">
    <name type="scientific">Arundo donax</name>
    <name type="common">Giant reed</name>
    <name type="synonym">Donax arundinaceus</name>
    <dbReference type="NCBI Taxonomy" id="35708"/>
    <lineage>
        <taxon>Eukaryota</taxon>
        <taxon>Viridiplantae</taxon>
        <taxon>Streptophyta</taxon>
        <taxon>Embryophyta</taxon>
        <taxon>Tracheophyta</taxon>
        <taxon>Spermatophyta</taxon>
        <taxon>Magnoliopsida</taxon>
        <taxon>Liliopsida</taxon>
        <taxon>Poales</taxon>
        <taxon>Poaceae</taxon>
        <taxon>PACMAD clade</taxon>
        <taxon>Arundinoideae</taxon>
        <taxon>Arundineae</taxon>
        <taxon>Arundo</taxon>
    </lineage>
</organism>
<proteinExistence type="predicted"/>
<reference evidence="1" key="1">
    <citation type="submission" date="2014-09" db="EMBL/GenBank/DDBJ databases">
        <authorList>
            <person name="Magalhaes I.L.F."/>
            <person name="Oliveira U."/>
            <person name="Santos F.R."/>
            <person name="Vidigal T.H.D.A."/>
            <person name="Brescovit A.D."/>
            <person name="Santos A.J."/>
        </authorList>
    </citation>
    <scope>NUCLEOTIDE SEQUENCE</scope>
    <source>
        <tissue evidence="1">Shoot tissue taken approximately 20 cm above the soil surface</tissue>
    </source>
</reference>
<dbReference type="EMBL" id="GBRH01170815">
    <property type="protein sequence ID" value="JAE27081.1"/>
    <property type="molecule type" value="Transcribed_RNA"/>
</dbReference>
<dbReference type="AlphaFoldDB" id="A0A0A9GWZ0"/>
<protein>
    <submittedName>
        <fullName evidence="1">Uncharacterized protein</fullName>
    </submittedName>
</protein>